<dbReference type="KEGG" id="ela:UCREL1_5168"/>
<proteinExistence type="predicted"/>
<feature type="transmembrane region" description="Helical" evidence="2">
    <location>
        <begin position="36"/>
        <end position="53"/>
    </location>
</feature>
<dbReference type="OrthoDB" id="63581at2759"/>
<gene>
    <name evidence="3" type="ORF">UCREL1_5168</name>
</gene>
<feature type="transmembrane region" description="Helical" evidence="2">
    <location>
        <begin position="60"/>
        <end position="84"/>
    </location>
</feature>
<keyword evidence="2" id="KW-0812">Transmembrane</keyword>
<feature type="compositionally biased region" description="Acidic residues" evidence="1">
    <location>
        <begin position="187"/>
        <end position="224"/>
    </location>
</feature>
<name>M7SN21_EUTLA</name>
<evidence type="ECO:0008006" key="5">
    <source>
        <dbReference type="Google" id="ProtNLM"/>
    </source>
</evidence>
<feature type="region of interest" description="Disordered" evidence="1">
    <location>
        <begin position="134"/>
        <end position="255"/>
    </location>
</feature>
<evidence type="ECO:0000256" key="2">
    <source>
        <dbReference type="SAM" id="Phobius"/>
    </source>
</evidence>
<keyword evidence="2" id="KW-1133">Transmembrane helix</keyword>
<evidence type="ECO:0000313" key="3">
    <source>
        <dbReference type="EMBL" id="EMR67799.1"/>
    </source>
</evidence>
<protein>
    <recommendedName>
        <fullName evidence="5">VanZ-like domain-containing protein</fullName>
    </recommendedName>
</protein>
<dbReference type="PANTHER" id="PTHR28008:SF1">
    <property type="entry name" value="DOMAIN PROTEIN, PUTATIVE (AFU_ORTHOLOGUE AFUA_3G10980)-RELATED"/>
    <property type="match status" value="1"/>
</dbReference>
<reference evidence="4" key="1">
    <citation type="journal article" date="2013" name="Genome Announc.">
        <title>Draft genome sequence of the grapevine dieback fungus Eutypa lata UCR-EL1.</title>
        <authorList>
            <person name="Blanco-Ulate B."/>
            <person name="Rolshausen P.E."/>
            <person name="Cantu D."/>
        </authorList>
    </citation>
    <scope>NUCLEOTIDE SEQUENCE [LARGE SCALE GENOMIC DNA]</scope>
    <source>
        <strain evidence="4">UCR-EL1</strain>
    </source>
</reference>
<keyword evidence="2" id="KW-0472">Membrane</keyword>
<dbReference type="EMBL" id="KB706350">
    <property type="protein sequence ID" value="EMR67799.1"/>
    <property type="molecule type" value="Genomic_DNA"/>
</dbReference>
<feature type="transmembrane region" description="Helical" evidence="2">
    <location>
        <begin position="96"/>
        <end position="113"/>
    </location>
</feature>
<dbReference type="eggNOG" id="ENOG502S56A">
    <property type="taxonomic scope" value="Eukaryota"/>
</dbReference>
<evidence type="ECO:0000313" key="4">
    <source>
        <dbReference type="Proteomes" id="UP000012174"/>
    </source>
</evidence>
<keyword evidence="4" id="KW-1185">Reference proteome</keyword>
<dbReference type="Proteomes" id="UP000012174">
    <property type="component" value="Unassembled WGS sequence"/>
</dbReference>
<organism evidence="3 4">
    <name type="scientific">Eutypa lata (strain UCR-EL1)</name>
    <name type="common">Grapevine dieback disease fungus</name>
    <name type="synonym">Eutypa armeniacae</name>
    <dbReference type="NCBI Taxonomy" id="1287681"/>
    <lineage>
        <taxon>Eukaryota</taxon>
        <taxon>Fungi</taxon>
        <taxon>Dikarya</taxon>
        <taxon>Ascomycota</taxon>
        <taxon>Pezizomycotina</taxon>
        <taxon>Sordariomycetes</taxon>
        <taxon>Xylariomycetidae</taxon>
        <taxon>Xylariales</taxon>
        <taxon>Diatrypaceae</taxon>
        <taxon>Eutypa</taxon>
    </lineage>
</organism>
<dbReference type="OMA" id="FYWVLDT"/>
<accession>M7SN21</accession>
<dbReference type="HOGENOM" id="CLU_096870_0_0_1"/>
<dbReference type="NCBIfam" id="NF037970">
    <property type="entry name" value="vanZ_1"/>
    <property type="match status" value="1"/>
</dbReference>
<dbReference type="PANTHER" id="PTHR28008">
    <property type="entry name" value="DOMAIN PROTEIN, PUTATIVE (AFU_ORTHOLOGUE AFUA_3G10980)-RELATED"/>
    <property type="match status" value="1"/>
</dbReference>
<sequence length="255" mass="27634">MRIRLPFAGTFLILCLLAGYAGLSSLQLGAYINDKVLHLLTFFTLTAVFYWIVDTGRRRALHLTLVTCTLAGGVGSEFVQGYLIPGNGREFDPADIAANLVGSLAALALCAWYHRRMLERRRVARARYNVVPGEDEEDLELGESLGLSSGGGGSGGGDDDGQEEGVIARTHPPAGTTARTLEHEVDQWDENALDSWDEEEEDDEEEEEESDEDDSDDSDEDDDDSHNVEASANKPIGKSSGGATSVIGDNKKRVD</sequence>
<evidence type="ECO:0000256" key="1">
    <source>
        <dbReference type="SAM" id="MobiDB-lite"/>
    </source>
</evidence>
<dbReference type="AlphaFoldDB" id="M7SN21"/>